<dbReference type="AlphaFoldDB" id="A0A9P4MNZ5"/>
<dbReference type="Proteomes" id="UP000799536">
    <property type="component" value="Unassembled WGS sequence"/>
</dbReference>
<evidence type="ECO:0000313" key="3">
    <source>
        <dbReference type="Proteomes" id="UP000799536"/>
    </source>
</evidence>
<accession>A0A9P4MNZ5</accession>
<feature type="region of interest" description="Disordered" evidence="1">
    <location>
        <begin position="21"/>
        <end position="84"/>
    </location>
</feature>
<feature type="compositionally biased region" description="Polar residues" evidence="1">
    <location>
        <begin position="61"/>
        <end position="72"/>
    </location>
</feature>
<name>A0A9P4MNZ5_9PLEO</name>
<feature type="compositionally biased region" description="Polar residues" evidence="1">
    <location>
        <begin position="42"/>
        <end position="52"/>
    </location>
</feature>
<organism evidence="2 3">
    <name type="scientific">Delitschia confertaspora ATCC 74209</name>
    <dbReference type="NCBI Taxonomy" id="1513339"/>
    <lineage>
        <taxon>Eukaryota</taxon>
        <taxon>Fungi</taxon>
        <taxon>Dikarya</taxon>
        <taxon>Ascomycota</taxon>
        <taxon>Pezizomycotina</taxon>
        <taxon>Dothideomycetes</taxon>
        <taxon>Pleosporomycetidae</taxon>
        <taxon>Pleosporales</taxon>
        <taxon>Delitschiaceae</taxon>
        <taxon>Delitschia</taxon>
    </lineage>
</organism>
<evidence type="ECO:0000313" key="2">
    <source>
        <dbReference type="EMBL" id="KAF2197691.1"/>
    </source>
</evidence>
<comment type="caution">
    <text evidence="2">The sequence shown here is derived from an EMBL/GenBank/DDBJ whole genome shotgun (WGS) entry which is preliminary data.</text>
</comment>
<dbReference type="EMBL" id="ML994208">
    <property type="protein sequence ID" value="KAF2197691.1"/>
    <property type="molecule type" value="Genomic_DNA"/>
</dbReference>
<feature type="compositionally biased region" description="Basic and acidic residues" evidence="1">
    <location>
        <begin position="73"/>
        <end position="84"/>
    </location>
</feature>
<reference evidence="2" key="1">
    <citation type="journal article" date="2020" name="Stud. Mycol.">
        <title>101 Dothideomycetes genomes: a test case for predicting lifestyles and emergence of pathogens.</title>
        <authorList>
            <person name="Haridas S."/>
            <person name="Albert R."/>
            <person name="Binder M."/>
            <person name="Bloem J."/>
            <person name="Labutti K."/>
            <person name="Salamov A."/>
            <person name="Andreopoulos B."/>
            <person name="Baker S."/>
            <person name="Barry K."/>
            <person name="Bills G."/>
            <person name="Bluhm B."/>
            <person name="Cannon C."/>
            <person name="Castanera R."/>
            <person name="Culley D."/>
            <person name="Daum C."/>
            <person name="Ezra D."/>
            <person name="Gonzalez J."/>
            <person name="Henrissat B."/>
            <person name="Kuo A."/>
            <person name="Liang C."/>
            <person name="Lipzen A."/>
            <person name="Lutzoni F."/>
            <person name="Magnuson J."/>
            <person name="Mondo S."/>
            <person name="Nolan M."/>
            <person name="Ohm R."/>
            <person name="Pangilinan J."/>
            <person name="Park H.-J."/>
            <person name="Ramirez L."/>
            <person name="Alfaro M."/>
            <person name="Sun H."/>
            <person name="Tritt A."/>
            <person name="Yoshinaga Y."/>
            <person name="Zwiers L.-H."/>
            <person name="Turgeon B."/>
            <person name="Goodwin S."/>
            <person name="Spatafora J."/>
            <person name="Crous P."/>
            <person name="Grigoriev I."/>
        </authorList>
    </citation>
    <scope>NUCLEOTIDE SEQUENCE</scope>
    <source>
        <strain evidence="2">ATCC 74209</strain>
    </source>
</reference>
<feature type="region of interest" description="Disordered" evidence="1">
    <location>
        <begin position="107"/>
        <end position="126"/>
    </location>
</feature>
<feature type="compositionally biased region" description="Low complexity" evidence="1">
    <location>
        <begin position="32"/>
        <end position="41"/>
    </location>
</feature>
<gene>
    <name evidence="2" type="ORF">GQ43DRAFT_434929</name>
</gene>
<feature type="region of interest" description="Disordered" evidence="1">
    <location>
        <begin position="134"/>
        <end position="160"/>
    </location>
</feature>
<evidence type="ECO:0000256" key="1">
    <source>
        <dbReference type="SAM" id="MobiDB-lite"/>
    </source>
</evidence>
<protein>
    <submittedName>
        <fullName evidence="2">Uncharacterized protein</fullName>
    </submittedName>
</protein>
<proteinExistence type="predicted"/>
<sequence length="192" mass="21394">MKQSKIRSELGQLYWERSKELERRHAAESTGAAARQTARQTSPPTTRQTAIQKRSIAEVENNGSPSPLQTERVQLDKENARPDVMDLTDGLVSCKISESDKGARILGNAGRANPAEPNTTITGGGAVVDNYERDQRNQARKAREDRLEKTGLDPNHSDRQLEERLQQLKEELAIAKQDDNAAMNAYLDLEAE</sequence>
<keyword evidence="3" id="KW-1185">Reference proteome</keyword>